<dbReference type="InterPro" id="IPR029063">
    <property type="entry name" value="SAM-dependent_MTases_sf"/>
</dbReference>
<dbReference type="GO" id="GO:0008168">
    <property type="term" value="F:methyltransferase activity"/>
    <property type="evidence" value="ECO:0007669"/>
    <property type="project" value="UniProtKB-KW"/>
</dbReference>
<reference evidence="4 5" key="1">
    <citation type="submission" date="2018-07" db="EMBL/GenBank/DDBJ databases">
        <title>The complete nuclear genome of the prasinophyte Chloropicon primus (CCMP1205).</title>
        <authorList>
            <person name="Pombert J.-F."/>
            <person name="Otis C."/>
            <person name="Turmel M."/>
            <person name="Lemieux C."/>
        </authorList>
    </citation>
    <scope>NUCLEOTIDE SEQUENCE [LARGE SCALE GENOMIC DNA]</scope>
    <source>
        <strain evidence="4 5">CCMP1205</strain>
    </source>
</reference>
<organism evidence="4 5">
    <name type="scientific">Chloropicon primus</name>
    <dbReference type="NCBI Taxonomy" id="1764295"/>
    <lineage>
        <taxon>Eukaryota</taxon>
        <taxon>Viridiplantae</taxon>
        <taxon>Chlorophyta</taxon>
        <taxon>Chloropicophyceae</taxon>
        <taxon>Chloropicales</taxon>
        <taxon>Chloropicaceae</taxon>
        <taxon>Chloropicon</taxon>
    </lineage>
</organism>
<dbReference type="SUPFAM" id="SSF53335">
    <property type="entry name" value="S-adenosyl-L-methionine-dependent methyltransferases"/>
    <property type="match status" value="1"/>
</dbReference>
<dbReference type="EMBL" id="CP031038">
    <property type="protein sequence ID" value="QDZ21301.1"/>
    <property type="molecule type" value="Genomic_DNA"/>
</dbReference>
<dbReference type="AlphaFoldDB" id="A0A5B8MM09"/>
<sequence>MEIPKKTSEYLSPTYWNERFKTEESYEWLGEYENFAPILRRYLEESSHPMPQTCLVVGNGNSTMGQSLALDSKVMRYGTHTVCITDVSPVVVSKSSEKAGRDGGEVSRTSWAVCDMLCLPYRNKSLDLIVEKGAMDVLEVDGGKDPWHPNPKTLERMHAWLAEAHRVISDQGVLVSISFAQPHFRKLLFDSQGYTWIVETESYTTTLASTENQEAQGGGDGSFWEYFIYFARKGARSPSLAHQRESGVGGRSEADRKGCKEDYEHEILDHEDFLFRIGGQGDDEDEDEDEEN</sequence>
<dbReference type="PANTHER" id="PTHR12176:SF80">
    <property type="entry name" value="EEF1A LYSINE METHYLTRANSFERASE 4"/>
    <property type="match status" value="1"/>
</dbReference>
<keyword evidence="5" id="KW-1185">Reference proteome</keyword>
<evidence type="ECO:0000256" key="2">
    <source>
        <dbReference type="ARBA" id="ARBA00022603"/>
    </source>
</evidence>
<evidence type="ECO:0000256" key="1">
    <source>
        <dbReference type="ARBA" id="ARBA00008361"/>
    </source>
</evidence>
<dbReference type="PANTHER" id="PTHR12176">
    <property type="entry name" value="SAM-DEPENDENT METHYLTRANSFERASE SUPERFAMILY PROTEIN"/>
    <property type="match status" value="1"/>
</dbReference>
<comment type="similarity">
    <text evidence="1">Belongs to the methyltransferase superfamily.</text>
</comment>
<evidence type="ECO:0000256" key="3">
    <source>
        <dbReference type="ARBA" id="ARBA00022679"/>
    </source>
</evidence>
<keyword evidence="2 4" id="KW-0489">Methyltransferase</keyword>
<evidence type="ECO:0000313" key="4">
    <source>
        <dbReference type="EMBL" id="QDZ21301.1"/>
    </source>
</evidence>
<accession>A0A5B8MM09</accession>
<dbReference type="InterPro" id="IPR051419">
    <property type="entry name" value="Lys/N-term_MeTrsfase_sf"/>
</dbReference>
<protein>
    <submittedName>
        <fullName evidence="4">S-adenosyl-L-methionine-dependent methyltransferase</fullName>
    </submittedName>
</protein>
<gene>
    <name evidence="4" type="ORF">A3770_05p38190</name>
</gene>
<dbReference type="OrthoDB" id="411785at2759"/>
<proteinExistence type="inferred from homology"/>
<dbReference type="Proteomes" id="UP000316726">
    <property type="component" value="Chromosome 5"/>
</dbReference>
<dbReference type="GO" id="GO:0032259">
    <property type="term" value="P:methylation"/>
    <property type="evidence" value="ECO:0007669"/>
    <property type="project" value="UniProtKB-KW"/>
</dbReference>
<name>A0A5B8MM09_9CHLO</name>
<keyword evidence="3 4" id="KW-0808">Transferase</keyword>
<evidence type="ECO:0000313" key="5">
    <source>
        <dbReference type="Proteomes" id="UP000316726"/>
    </source>
</evidence>
<dbReference type="Gene3D" id="3.40.50.150">
    <property type="entry name" value="Vaccinia Virus protein VP39"/>
    <property type="match status" value="1"/>
</dbReference>